<dbReference type="PANTHER" id="PTHR33332">
    <property type="entry name" value="REVERSE TRANSCRIPTASE DOMAIN-CONTAINING PROTEIN"/>
    <property type="match status" value="1"/>
</dbReference>
<keyword evidence="3" id="KW-1185">Reference proteome</keyword>
<dbReference type="AlphaFoldDB" id="A0AAN7P6D4"/>
<accession>A0AAN7P6D4</accession>
<sequence length="247" mass="28396">MPWQVSHPECRMPQYAAKIPTASLHKLSDRYRRLSLGTPQGCTAIPMDLDRLEKCADRNLKVQQIKMQCSAPRRNNHMQHYRLWSSWLESSFAEKDLAVLVDTKLEISQQCTFAAKMTNSILGCIRKSTASRSRKMFPFTQHCGDHTWSTVLFSSELSKVKTECTLISFEDDTKSGGEMTGILESETNNQRDRRIHWQESHEIQQVQSPVLWTEKSLAPVQPREQLAGLQLYREKHAGPGREQAKHE</sequence>
<dbReference type="EMBL" id="JAUNZN010000004">
    <property type="protein sequence ID" value="KAK4822606.1"/>
    <property type="molecule type" value="Genomic_DNA"/>
</dbReference>
<evidence type="ECO:0000256" key="1">
    <source>
        <dbReference type="SAM" id="MobiDB-lite"/>
    </source>
</evidence>
<feature type="region of interest" description="Disordered" evidence="1">
    <location>
        <begin position="228"/>
        <end position="247"/>
    </location>
</feature>
<proteinExistence type="predicted"/>
<reference evidence="2 3" key="1">
    <citation type="journal article" date="2023" name="J. Hered.">
        <title>Chromosome-level genome of the wood stork (Mycteria americana) provides insight into avian chromosome evolution.</title>
        <authorList>
            <person name="Flamio R. Jr."/>
            <person name="Ramstad K.M."/>
        </authorList>
    </citation>
    <scope>NUCLEOTIDE SEQUENCE [LARGE SCALE GENOMIC DNA]</scope>
    <source>
        <strain evidence="2">JAX WOST 10</strain>
    </source>
</reference>
<comment type="caution">
    <text evidence="2">The sequence shown here is derived from an EMBL/GenBank/DDBJ whole genome shotgun (WGS) entry which is preliminary data.</text>
</comment>
<evidence type="ECO:0000313" key="3">
    <source>
        <dbReference type="Proteomes" id="UP001333110"/>
    </source>
</evidence>
<protein>
    <submittedName>
        <fullName evidence="2">Uncharacterized protein</fullName>
    </submittedName>
</protein>
<gene>
    <name evidence="2" type="ORF">QYF61_017338</name>
</gene>
<name>A0AAN7P6D4_MYCAM</name>
<feature type="compositionally biased region" description="Basic and acidic residues" evidence="1">
    <location>
        <begin position="232"/>
        <end position="247"/>
    </location>
</feature>
<organism evidence="2 3">
    <name type="scientific">Mycteria americana</name>
    <name type="common">Wood stork</name>
    <dbReference type="NCBI Taxonomy" id="33587"/>
    <lineage>
        <taxon>Eukaryota</taxon>
        <taxon>Metazoa</taxon>
        <taxon>Chordata</taxon>
        <taxon>Craniata</taxon>
        <taxon>Vertebrata</taxon>
        <taxon>Euteleostomi</taxon>
        <taxon>Archelosauria</taxon>
        <taxon>Archosauria</taxon>
        <taxon>Dinosauria</taxon>
        <taxon>Saurischia</taxon>
        <taxon>Theropoda</taxon>
        <taxon>Coelurosauria</taxon>
        <taxon>Aves</taxon>
        <taxon>Neognathae</taxon>
        <taxon>Neoaves</taxon>
        <taxon>Aequornithes</taxon>
        <taxon>Ciconiiformes</taxon>
        <taxon>Ciconiidae</taxon>
        <taxon>Mycteria</taxon>
    </lineage>
</organism>
<dbReference type="Proteomes" id="UP001333110">
    <property type="component" value="Unassembled WGS sequence"/>
</dbReference>
<evidence type="ECO:0000313" key="2">
    <source>
        <dbReference type="EMBL" id="KAK4822606.1"/>
    </source>
</evidence>